<evidence type="ECO:0000256" key="3">
    <source>
        <dbReference type="HAMAP-Rule" id="MF_01241"/>
    </source>
</evidence>
<dbReference type="PROSITE" id="PS01161">
    <property type="entry name" value="GLC_GALNAC_ISOMERASE"/>
    <property type="match status" value="1"/>
</dbReference>
<dbReference type="SUPFAM" id="SSF100950">
    <property type="entry name" value="NagB/RpiA/CoA transferase-like"/>
    <property type="match status" value="1"/>
</dbReference>
<comment type="function">
    <text evidence="3">Catalyzes the reversible isomerization-deamination of glucosamine 6-phosphate (GlcN6P) to form fructose 6-phosphate (Fru6P) and ammonium ion.</text>
</comment>
<keyword evidence="6" id="KW-1185">Reference proteome</keyword>
<evidence type="ECO:0000259" key="4">
    <source>
        <dbReference type="Pfam" id="PF01182"/>
    </source>
</evidence>
<sequence length="235" mass="26550">MKWIKVNTYDEMSKMAAAIFEKQLIEKPQSVLGMATGGTPEGFYKELVQCHMKGDISFAEVNTFNLDEYVGIAAEEATSYHNYMYEHLFKHINIPRQNAHLPNGLAEDLEKECAYYDKLIEQNGGIDLQLLGIGVNGHIGFNEPGTSFQTRTHIVELAEKTRQDNAKYFPEEKEVPKLAITMGIETIMEAKRIILLAFGENKTETLKRIQQEGISEEFPASCLKNHPDVTIIYGS</sequence>
<feature type="active site" description="Proton acceptor; for ring-opening step" evidence="3">
    <location>
        <position position="138"/>
    </location>
</feature>
<feature type="active site" description="For ring-opening step" evidence="3">
    <location>
        <position position="136"/>
    </location>
</feature>
<dbReference type="InterPro" id="IPR018321">
    <property type="entry name" value="Glucosamine6P_isomerase_CS"/>
</dbReference>
<organism evidence="5 6">
    <name type="scientific">Psychrobacillus faecigallinarum</name>
    <dbReference type="NCBI Taxonomy" id="2762235"/>
    <lineage>
        <taxon>Bacteria</taxon>
        <taxon>Bacillati</taxon>
        <taxon>Bacillota</taxon>
        <taxon>Bacilli</taxon>
        <taxon>Bacillales</taxon>
        <taxon>Bacillaceae</taxon>
        <taxon>Psychrobacillus</taxon>
    </lineage>
</organism>
<comment type="similarity">
    <text evidence="3">Belongs to the glucosamine/galactosamine-6-phosphate isomerase family. NagB subfamily.</text>
</comment>
<comment type="caution">
    <text evidence="3">Lacks conserved residue(s) required for the propagation of feature annotation.</text>
</comment>
<evidence type="ECO:0000256" key="1">
    <source>
        <dbReference type="ARBA" id="ARBA00022801"/>
    </source>
</evidence>
<dbReference type="Pfam" id="PF01182">
    <property type="entry name" value="Glucosamine_iso"/>
    <property type="match status" value="1"/>
</dbReference>
<comment type="caution">
    <text evidence="5">The sequence shown here is derived from an EMBL/GenBank/DDBJ whole genome shotgun (WGS) entry which is preliminary data.</text>
</comment>
<dbReference type="NCBIfam" id="TIGR00502">
    <property type="entry name" value="nagB"/>
    <property type="match status" value="1"/>
</dbReference>
<dbReference type="Proteomes" id="UP000640786">
    <property type="component" value="Unassembled WGS sequence"/>
</dbReference>
<dbReference type="EC" id="3.5.99.6" evidence="3"/>
<gene>
    <name evidence="3 5" type="primary">nagB</name>
    <name evidence="5" type="ORF">H9650_08980</name>
</gene>
<feature type="active site" description="For ring-opening step" evidence="3">
    <location>
        <position position="143"/>
    </location>
</feature>
<accession>A0ABR8R8W1</accession>
<protein>
    <recommendedName>
        <fullName evidence="3">Glucosamine-6-phosphate deaminase</fullName>
        <ecNumber evidence="3">3.5.99.6</ecNumber>
    </recommendedName>
    <alternativeName>
        <fullName evidence="3">GlcN6P deaminase</fullName>
        <shortName evidence="3">GNPDA</shortName>
    </alternativeName>
    <alternativeName>
        <fullName evidence="3">Glucosamine-6-phosphate isomerase</fullName>
    </alternativeName>
</protein>
<keyword evidence="2 3" id="KW-0119">Carbohydrate metabolism</keyword>
<dbReference type="RefSeq" id="WP_186318166.1">
    <property type="nucleotide sequence ID" value="NZ_JACSQO010000003.1"/>
</dbReference>
<feature type="active site" description="Proton acceptor; for enolization step" evidence="3">
    <location>
        <position position="67"/>
    </location>
</feature>
<comment type="pathway">
    <text evidence="3">Amino-sugar metabolism; N-acetylneuraminate degradation; D-fructose 6-phosphate from N-acetylneuraminate: step 5/5.</text>
</comment>
<reference evidence="5 6" key="1">
    <citation type="submission" date="2020-08" db="EMBL/GenBank/DDBJ databases">
        <title>A Genomic Blueprint of the Chicken Gut Microbiome.</title>
        <authorList>
            <person name="Gilroy R."/>
            <person name="Ravi A."/>
            <person name="Getino M."/>
            <person name="Pursley I."/>
            <person name="Horton D.L."/>
            <person name="Alikhan N.-F."/>
            <person name="Baker D."/>
            <person name="Gharbi K."/>
            <person name="Hall N."/>
            <person name="Watson M."/>
            <person name="Adriaenssens E.M."/>
            <person name="Foster-Nyarko E."/>
            <person name="Jarju S."/>
            <person name="Secka A."/>
            <person name="Antonio M."/>
            <person name="Oren A."/>
            <person name="Chaudhuri R."/>
            <person name="La Ragione R.M."/>
            <person name="Hildebrand F."/>
            <person name="Pallen M.J."/>
        </authorList>
    </citation>
    <scope>NUCLEOTIDE SEQUENCE [LARGE SCALE GENOMIC DNA]</scope>
    <source>
        <strain evidence="5 6">Sa2BUA9</strain>
    </source>
</reference>
<dbReference type="PANTHER" id="PTHR11280">
    <property type="entry name" value="GLUCOSAMINE-6-PHOSPHATE ISOMERASE"/>
    <property type="match status" value="1"/>
</dbReference>
<dbReference type="InterPro" id="IPR006148">
    <property type="entry name" value="Glc/Gal-6P_isomerase"/>
</dbReference>
<evidence type="ECO:0000313" key="6">
    <source>
        <dbReference type="Proteomes" id="UP000640786"/>
    </source>
</evidence>
<dbReference type="PANTHER" id="PTHR11280:SF5">
    <property type="entry name" value="GLUCOSAMINE-6-PHOSPHATE ISOMERASE"/>
    <property type="match status" value="1"/>
</dbReference>
<evidence type="ECO:0000256" key="2">
    <source>
        <dbReference type="ARBA" id="ARBA00023277"/>
    </source>
</evidence>
<dbReference type="CDD" id="cd01399">
    <property type="entry name" value="GlcN6P_deaminase"/>
    <property type="match status" value="1"/>
</dbReference>
<dbReference type="HAMAP" id="MF_01241">
    <property type="entry name" value="GlcN6P_deamin"/>
    <property type="match status" value="1"/>
</dbReference>
<dbReference type="EMBL" id="JACSQO010000003">
    <property type="protein sequence ID" value="MBD7944251.1"/>
    <property type="molecule type" value="Genomic_DNA"/>
</dbReference>
<name>A0ABR8R8W1_9BACI</name>
<dbReference type="Gene3D" id="3.40.50.1360">
    <property type="match status" value="1"/>
</dbReference>
<proteinExistence type="inferred from homology"/>
<comment type="catalytic activity">
    <reaction evidence="3">
        <text>alpha-D-glucosamine 6-phosphate + H2O = beta-D-fructose 6-phosphate + NH4(+)</text>
        <dbReference type="Rhea" id="RHEA:12172"/>
        <dbReference type="ChEBI" id="CHEBI:15377"/>
        <dbReference type="ChEBI" id="CHEBI:28938"/>
        <dbReference type="ChEBI" id="CHEBI:57634"/>
        <dbReference type="ChEBI" id="CHEBI:75989"/>
        <dbReference type="EC" id="3.5.99.6"/>
    </reaction>
</comment>
<dbReference type="InterPro" id="IPR037171">
    <property type="entry name" value="NagB/RpiA_transferase-like"/>
</dbReference>
<dbReference type="GO" id="GO:0004342">
    <property type="term" value="F:glucosamine-6-phosphate deaminase activity"/>
    <property type="evidence" value="ECO:0007669"/>
    <property type="project" value="UniProtKB-EC"/>
</dbReference>
<keyword evidence="1 3" id="KW-0378">Hydrolase</keyword>
<feature type="domain" description="Glucosamine/galactosamine-6-phosphate isomerase" evidence="4">
    <location>
        <begin position="13"/>
        <end position="226"/>
    </location>
</feature>
<evidence type="ECO:0000313" key="5">
    <source>
        <dbReference type="EMBL" id="MBD7944251.1"/>
    </source>
</evidence>
<dbReference type="InterPro" id="IPR004547">
    <property type="entry name" value="Glucosamine6P_isomerase"/>
</dbReference>